<dbReference type="EMBL" id="KL198006">
    <property type="protein sequence ID" value="KDQ30426.1"/>
    <property type="molecule type" value="Genomic_DNA"/>
</dbReference>
<evidence type="ECO:0000313" key="2">
    <source>
        <dbReference type="Proteomes" id="UP000027073"/>
    </source>
</evidence>
<name>A0A067P3H9_PLEO1</name>
<dbReference type="OrthoDB" id="10263222at2759"/>
<dbReference type="Proteomes" id="UP000027073">
    <property type="component" value="Unassembled WGS sequence"/>
</dbReference>
<dbReference type="AlphaFoldDB" id="A0A067P3H9"/>
<accession>A0A067P3H9</accession>
<dbReference type="GO" id="GO:0090730">
    <property type="term" value="C:Las1 complex"/>
    <property type="evidence" value="ECO:0007669"/>
    <property type="project" value="InterPro"/>
</dbReference>
<evidence type="ECO:0000313" key="1">
    <source>
        <dbReference type="EMBL" id="KDQ30426.1"/>
    </source>
</evidence>
<dbReference type="PANTHER" id="PTHR15002">
    <property type="entry name" value="RIBOSOMAL BIOGENESIS PROTEIN LAS1L"/>
    <property type="match status" value="1"/>
</dbReference>
<dbReference type="GO" id="GO:0004519">
    <property type="term" value="F:endonuclease activity"/>
    <property type="evidence" value="ECO:0007669"/>
    <property type="project" value="InterPro"/>
</dbReference>
<dbReference type="FunCoup" id="A0A067P3H9">
    <property type="interactions" value="7"/>
</dbReference>
<gene>
    <name evidence="1" type="ORF">PLEOSDRAFT_24415</name>
</gene>
<dbReference type="VEuPathDB" id="FungiDB:PLEOSDRAFT_24415"/>
<sequence length="367" mass="40777">MRLPRRVPWASLDDLNQVCIWIYYDDSEESNILAIQTLSAWKATTALPHALDSTLALLAVTQQDNSQTNSSSYLSLRQSYAAALIRLVNGLVDPLQLGVYARSIAAIAAQLGLPAWLVELRHAATHEDLPSLELLRQASRESLTWLLNNYFLPILNHSTSAEPQPKTLPPLLPLLKRYKTLVKATLRDASLRTRYKANLSTVLKEIEGWIADAKVAANIAIGGIDWSETAEDEDPREKWALDRLSDVLLLKSVLVPLSKKKRVFPEDTFYPPVSSISLWTPLLAHLFQYHADLPRVLCERTASFLVSGDTRSSTSHSLCLARWAAWIVDNNNGTSDGRQDSGLRRDIIAILLQAIMPGAGTDRATKP</sequence>
<dbReference type="GO" id="GO:0000470">
    <property type="term" value="P:maturation of LSU-rRNA"/>
    <property type="evidence" value="ECO:0007669"/>
    <property type="project" value="TreeGrafter"/>
</dbReference>
<dbReference type="PANTHER" id="PTHR15002:SF0">
    <property type="entry name" value="RIBOSOMAL BIOGENESIS PROTEIN LAS1L"/>
    <property type="match status" value="1"/>
</dbReference>
<dbReference type="HOGENOM" id="CLU_031483_0_0_1"/>
<evidence type="ECO:0008006" key="3">
    <source>
        <dbReference type="Google" id="ProtNLM"/>
    </source>
</evidence>
<proteinExistence type="predicted"/>
<dbReference type="STRING" id="1137138.A0A067P3H9"/>
<reference evidence="2" key="1">
    <citation type="journal article" date="2014" name="Proc. Natl. Acad. Sci. U.S.A.">
        <title>Extensive sampling of basidiomycete genomes demonstrates inadequacy of the white-rot/brown-rot paradigm for wood decay fungi.</title>
        <authorList>
            <person name="Riley R."/>
            <person name="Salamov A.A."/>
            <person name="Brown D.W."/>
            <person name="Nagy L.G."/>
            <person name="Floudas D."/>
            <person name="Held B.W."/>
            <person name="Levasseur A."/>
            <person name="Lombard V."/>
            <person name="Morin E."/>
            <person name="Otillar R."/>
            <person name="Lindquist E.A."/>
            <person name="Sun H."/>
            <person name="LaButti K.M."/>
            <person name="Schmutz J."/>
            <person name="Jabbour D."/>
            <person name="Luo H."/>
            <person name="Baker S.E."/>
            <person name="Pisabarro A.G."/>
            <person name="Walton J.D."/>
            <person name="Blanchette R.A."/>
            <person name="Henrissat B."/>
            <person name="Martin F."/>
            <person name="Cullen D."/>
            <person name="Hibbett D.S."/>
            <person name="Grigoriev I.V."/>
        </authorList>
    </citation>
    <scope>NUCLEOTIDE SEQUENCE [LARGE SCALE GENOMIC DNA]</scope>
    <source>
        <strain evidence="2">PC15</strain>
    </source>
</reference>
<dbReference type="Pfam" id="PF04031">
    <property type="entry name" value="Las1"/>
    <property type="match status" value="1"/>
</dbReference>
<protein>
    <recommendedName>
        <fullName evidence="3">Las1-domain-containing protein</fullName>
    </recommendedName>
</protein>
<dbReference type="InParanoid" id="A0A067P3H9"/>
<dbReference type="GO" id="GO:0000460">
    <property type="term" value="P:maturation of 5.8S rRNA"/>
    <property type="evidence" value="ECO:0007669"/>
    <property type="project" value="TreeGrafter"/>
</dbReference>
<organism evidence="1 2">
    <name type="scientific">Pleurotus ostreatus (strain PC15)</name>
    <name type="common">Oyster mushroom</name>
    <dbReference type="NCBI Taxonomy" id="1137138"/>
    <lineage>
        <taxon>Eukaryota</taxon>
        <taxon>Fungi</taxon>
        <taxon>Dikarya</taxon>
        <taxon>Basidiomycota</taxon>
        <taxon>Agaricomycotina</taxon>
        <taxon>Agaricomycetes</taxon>
        <taxon>Agaricomycetidae</taxon>
        <taxon>Agaricales</taxon>
        <taxon>Pleurotineae</taxon>
        <taxon>Pleurotaceae</taxon>
        <taxon>Pleurotus</taxon>
    </lineage>
</organism>
<dbReference type="InterPro" id="IPR007174">
    <property type="entry name" value="Las1"/>
</dbReference>
<dbReference type="GO" id="GO:0030687">
    <property type="term" value="C:preribosome, large subunit precursor"/>
    <property type="evidence" value="ECO:0007669"/>
    <property type="project" value="TreeGrafter"/>
</dbReference>